<evidence type="ECO:0000313" key="3">
    <source>
        <dbReference type="Proteomes" id="UP000187608"/>
    </source>
</evidence>
<sequence>MGTEYRKEMYGKLRFCGLVLTIISVGIGMFFSLDIAIFIFALALVLFGFNNMKIGNVLMAYTYLTFGIVFLIGSYAKVFY</sequence>
<accession>A0A1N7J792</accession>
<proteinExistence type="predicted"/>
<dbReference type="Proteomes" id="UP000187608">
    <property type="component" value="Unassembled WGS sequence"/>
</dbReference>
<reference evidence="3" key="1">
    <citation type="submission" date="2017-01" db="EMBL/GenBank/DDBJ databases">
        <authorList>
            <person name="Varghese N."/>
            <person name="Submissions S."/>
        </authorList>
    </citation>
    <scope>NUCLEOTIDE SEQUENCE [LARGE SCALE GENOMIC DNA]</scope>
    <source>
        <strain evidence="3">DSM 23127</strain>
    </source>
</reference>
<organism evidence="2 3">
    <name type="scientific">Salimicrobium flavidum</name>
    <dbReference type="NCBI Taxonomy" id="570947"/>
    <lineage>
        <taxon>Bacteria</taxon>
        <taxon>Bacillati</taxon>
        <taxon>Bacillota</taxon>
        <taxon>Bacilli</taxon>
        <taxon>Bacillales</taxon>
        <taxon>Bacillaceae</taxon>
        <taxon>Salimicrobium</taxon>
    </lineage>
</organism>
<feature type="transmembrane region" description="Helical" evidence="1">
    <location>
        <begin position="15"/>
        <end position="48"/>
    </location>
</feature>
<dbReference type="STRING" id="570947.SAMN05421687_10448"/>
<feature type="transmembrane region" description="Helical" evidence="1">
    <location>
        <begin position="60"/>
        <end position="79"/>
    </location>
</feature>
<keyword evidence="3" id="KW-1185">Reference proteome</keyword>
<evidence type="ECO:0000313" key="2">
    <source>
        <dbReference type="EMBL" id="SIS45106.1"/>
    </source>
</evidence>
<dbReference type="EMBL" id="FTOC01000004">
    <property type="protein sequence ID" value="SIS45106.1"/>
    <property type="molecule type" value="Genomic_DNA"/>
</dbReference>
<name>A0A1N7J792_9BACI</name>
<dbReference type="AlphaFoldDB" id="A0A1N7J792"/>
<keyword evidence="1" id="KW-0812">Transmembrane</keyword>
<keyword evidence="1" id="KW-0472">Membrane</keyword>
<keyword evidence="1" id="KW-1133">Transmembrane helix</keyword>
<protein>
    <submittedName>
        <fullName evidence="2">Uncharacterized protein</fullName>
    </submittedName>
</protein>
<gene>
    <name evidence="2" type="ORF">SAMN05421687_10448</name>
</gene>
<evidence type="ECO:0000256" key="1">
    <source>
        <dbReference type="SAM" id="Phobius"/>
    </source>
</evidence>